<keyword evidence="3" id="KW-1185">Reference proteome</keyword>
<dbReference type="EMBL" id="OR769222">
    <property type="protein sequence ID" value="WQJ53083.1"/>
    <property type="molecule type" value="Genomic_DNA"/>
</dbReference>
<dbReference type="Pfam" id="PF01966">
    <property type="entry name" value="HD"/>
    <property type="match status" value="1"/>
</dbReference>
<evidence type="ECO:0000313" key="3">
    <source>
        <dbReference type="Proteomes" id="UP001349343"/>
    </source>
</evidence>
<dbReference type="SUPFAM" id="SSF109604">
    <property type="entry name" value="HD-domain/PDEase-like"/>
    <property type="match status" value="1"/>
</dbReference>
<dbReference type="InterPro" id="IPR006674">
    <property type="entry name" value="HD_domain"/>
</dbReference>
<dbReference type="InterPro" id="IPR003607">
    <property type="entry name" value="HD/PDEase_dom"/>
</dbReference>
<organism evidence="2 3">
    <name type="scientific">phage Lak_Megaphage_RVC_JS4_GC31</name>
    <dbReference type="NCBI Taxonomy" id="3109228"/>
    <lineage>
        <taxon>Viruses</taxon>
        <taxon>Duplodnaviria</taxon>
        <taxon>Heunggongvirae</taxon>
        <taxon>Uroviricota</taxon>
        <taxon>Caudoviricetes</taxon>
        <taxon>Caudoviricetes code 15 clade</taxon>
    </lineage>
</organism>
<dbReference type="CDD" id="cd00077">
    <property type="entry name" value="HDc"/>
    <property type="match status" value="1"/>
</dbReference>
<dbReference type="Proteomes" id="UP001349343">
    <property type="component" value="Segment"/>
</dbReference>
<name>A0ABZ0Z4Z7_9CAUD</name>
<evidence type="ECO:0000313" key="2">
    <source>
        <dbReference type="EMBL" id="WQJ53083.1"/>
    </source>
</evidence>
<reference evidence="2 3" key="1">
    <citation type="submission" date="2023-11" db="EMBL/GenBank/DDBJ databases">
        <authorList>
            <person name="Cook R."/>
            <person name="Crisci M."/>
            <person name="Pye H."/>
            <person name="Adriaenssens E."/>
            <person name="Santini J."/>
        </authorList>
    </citation>
    <scope>NUCLEOTIDE SEQUENCE [LARGE SCALE GENOMIC DNA]</scope>
    <source>
        <strain evidence="2">Lak_Megaphage_RVC_JS4_GC31</strain>
    </source>
</reference>
<evidence type="ECO:0000259" key="1">
    <source>
        <dbReference type="Pfam" id="PF01966"/>
    </source>
</evidence>
<feature type="domain" description="HD" evidence="1">
    <location>
        <begin position="57"/>
        <end position="125"/>
    </location>
</feature>
<proteinExistence type="predicted"/>
<dbReference type="Gene3D" id="1.10.3210.10">
    <property type="entry name" value="Hypothetical protein af1432"/>
    <property type="match status" value="1"/>
</dbReference>
<accession>A0ABZ0Z4Z7</accession>
<protein>
    <submittedName>
        <fullName evidence="2">Metal-dependent phosphohydrolase</fullName>
    </submittedName>
</protein>
<sequence>MDLMTIEKNKNEFIELLRSTKRDGIENLINWLLEKTDFFNAPSSTIYHCNFAGGLCQHSLNVYYAAKKFYETYKELALPDKKIEDIKEDNIIIAALLHDLCKTNYYTPYEKYQKDENNNWFKYFSYKIDDKFPIGHGEKSVFIANTFIKLTGNEMLAIRWHMGTADPGLWMSNYTKPAMCTSFNKVPLSILIAQADFFASYCMEEQIDQTKNNRII</sequence>